<feature type="region of interest" description="Disordered" evidence="1">
    <location>
        <begin position="65"/>
        <end position="86"/>
    </location>
</feature>
<dbReference type="EMBL" id="JARBHA010000002">
    <property type="protein sequence ID" value="KAJ9706178.1"/>
    <property type="molecule type" value="Genomic_DNA"/>
</dbReference>
<dbReference type="AlphaFoldDB" id="A0AA39E2S2"/>
<dbReference type="Proteomes" id="UP001168098">
    <property type="component" value="Unassembled WGS sequence"/>
</dbReference>
<accession>A0AA39E2S2</accession>
<evidence type="ECO:0000313" key="2">
    <source>
        <dbReference type="EMBL" id="KAJ9706178.1"/>
    </source>
</evidence>
<protein>
    <submittedName>
        <fullName evidence="2">Uncharacterized protein</fullName>
    </submittedName>
</protein>
<evidence type="ECO:0000256" key="1">
    <source>
        <dbReference type="SAM" id="MobiDB-lite"/>
    </source>
</evidence>
<name>A0AA39E2S2_VITRO</name>
<dbReference type="PANTHER" id="PTHR35704:SF1">
    <property type="entry name" value="OS02G0254600 PROTEIN"/>
    <property type="match status" value="1"/>
</dbReference>
<comment type="caution">
    <text evidence="2">The sequence shown here is derived from an EMBL/GenBank/DDBJ whole genome shotgun (WGS) entry which is preliminary data.</text>
</comment>
<dbReference type="PANTHER" id="PTHR35704">
    <property type="entry name" value="OS02G0254600 PROTEIN"/>
    <property type="match status" value="1"/>
</dbReference>
<sequence length="157" mass="18113">MHTSYLQAFNNHLFIRLLLLIPLNLDPSKQLSALNFSLEASFPRRKAGFLEPKIMGNCMETCRERHEEEEGERNQERQGEEEEKGSGYGVRVKIVLTKEELEWMMFQLKDKGGKSLEDVLRKIERGRSSAAAAEKVEGWKPSLESIMESPEVVEMER</sequence>
<reference evidence="2 3" key="1">
    <citation type="journal article" date="2023" name="BMC Biotechnol.">
        <title>Vitis rotundifolia cv Carlos genome sequencing.</title>
        <authorList>
            <person name="Huff M."/>
            <person name="Hulse-Kemp A."/>
            <person name="Scheffler B."/>
            <person name="Youngblood R."/>
            <person name="Simpson S."/>
            <person name="Babiker E."/>
            <person name="Staton M."/>
        </authorList>
    </citation>
    <scope>NUCLEOTIDE SEQUENCE [LARGE SCALE GENOMIC DNA]</scope>
    <source>
        <tissue evidence="2">Leaf</tissue>
    </source>
</reference>
<organism evidence="2 3">
    <name type="scientific">Vitis rotundifolia</name>
    <name type="common">Muscadine grape</name>
    <dbReference type="NCBI Taxonomy" id="103349"/>
    <lineage>
        <taxon>Eukaryota</taxon>
        <taxon>Viridiplantae</taxon>
        <taxon>Streptophyta</taxon>
        <taxon>Embryophyta</taxon>
        <taxon>Tracheophyta</taxon>
        <taxon>Spermatophyta</taxon>
        <taxon>Magnoliopsida</taxon>
        <taxon>eudicotyledons</taxon>
        <taxon>Gunneridae</taxon>
        <taxon>Pentapetalae</taxon>
        <taxon>rosids</taxon>
        <taxon>Vitales</taxon>
        <taxon>Vitaceae</taxon>
        <taxon>Viteae</taxon>
        <taxon>Vitis</taxon>
    </lineage>
</organism>
<keyword evidence="3" id="KW-1185">Reference proteome</keyword>
<gene>
    <name evidence="2" type="ORF">PVL29_001637</name>
</gene>
<proteinExistence type="predicted"/>
<evidence type="ECO:0000313" key="3">
    <source>
        <dbReference type="Proteomes" id="UP001168098"/>
    </source>
</evidence>
<feature type="compositionally biased region" description="Basic and acidic residues" evidence="1">
    <location>
        <begin position="65"/>
        <end position="78"/>
    </location>
</feature>